<dbReference type="EMBL" id="JALNTZ010000008">
    <property type="protein sequence ID" value="KAJ3644306.1"/>
    <property type="molecule type" value="Genomic_DNA"/>
</dbReference>
<proteinExistence type="predicted"/>
<organism evidence="2 3">
    <name type="scientific">Zophobas morio</name>
    <dbReference type="NCBI Taxonomy" id="2755281"/>
    <lineage>
        <taxon>Eukaryota</taxon>
        <taxon>Metazoa</taxon>
        <taxon>Ecdysozoa</taxon>
        <taxon>Arthropoda</taxon>
        <taxon>Hexapoda</taxon>
        <taxon>Insecta</taxon>
        <taxon>Pterygota</taxon>
        <taxon>Neoptera</taxon>
        <taxon>Endopterygota</taxon>
        <taxon>Coleoptera</taxon>
        <taxon>Polyphaga</taxon>
        <taxon>Cucujiformia</taxon>
        <taxon>Tenebrionidae</taxon>
        <taxon>Zophobas</taxon>
    </lineage>
</organism>
<dbReference type="AlphaFoldDB" id="A0AA38HWV5"/>
<sequence>MWEGSRIAIRRYKGSSLESGDGARNGRAGHSGDASGTLRSHHVMLECPRKALMEAGELTVRLRLKLSFIMAVTCRLGVIVKNTRCIYKPYGVIRC</sequence>
<comment type="caution">
    <text evidence="2">The sequence shown here is derived from an EMBL/GenBank/DDBJ whole genome shotgun (WGS) entry which is preliminary data.</text>
</comment>
<evidence type="ECO:0000313" key="2">
    <source>
        <dbReference type="EMBL" id="KAJ3644306.1"/>
    </source>
</evidence>
<protein>
    <submittedName>
        <fullName evidence="2">Uncharacterized protein</fullName>
    </submittedName>
</protein>
<reference evidence="2" key="1">
    <citation type="journal article" date="2023" name="G3 (Bethesda)">
        <title>Whole genome assemblies of Zophobas morio and Tenebrio molitor.</title>
        <authorList>
            <person name="Kaur S."/>
            <person name="Stinson S.A."/>
            <person name="diCenzo G.C."/>
        </authorList>
    </citation>
    <scope>NUCLEOTIDE SEQUENCE</scope>
    <source>
        <strain evidence="2">QUZm001</strain>
    </source>
</reference>
<evidence type="ECO:0000313" key="3">
    <source>
        <dbReference type="Proteomes" id="UP001168821"/>
    </source>
</evidence>
<feature type="region of interest" description="Disordered" evidence="1">
    <location>
        <begin position="16"/>
        <end position="38"/>
    </location>
</feature>
<name>A0AA38HWV5_9CUCU</name>
<evidence type="ECO:0000256" key="1">
    <source>
        <dbReference type="SAM" id="MobiDB-lite"/>
    </source>
</evidence>
<dbReference type="Proteomes" id="UP001168821">
    <property type="component" value="Unassembled WGS sequence"/>
</dbReference>
<accession>A0AA38HWV5</accession>
<keyword evidence="3" id="KW-1185">Reference proteome</keyword>
<gene>
    <name evidence="2" type="ORF">Zmor_026972</name>
</gene>